<feature type="domain" description="ACT" evidence="8">
    <location>
        <begin position="235"/>
        <end position="318"/>
    </location>
</feature>
<dbReference type="InterPro" id="IPR002912">
    <property type="entry name" value="ACT_dom"/>
</dbReference>
<dbReference type="InterPro" id="IPR045865">
    <property type="entry name" value="ACT-like_dom_sf"/>
</dbReference>
<proteinExistence type="predicted"/>
<dbReference type="InterPro" id="IPR001086">
    <property type="entry name" value="Preph_deHydtase"/>
</dbReference>
<reference evidence="9 10" key="1">
    <citation type="submission" date="2024-07" db="EMBL/GenBank/DDBJ databases">
        <title>Section-level genome sequencing and comparative genomics of Aspergillus sections Usti and Cavernicolus.</title>
        <authorList>
            <consortium name="Lawrence Berkeley National Laboratory"/>
            <person name="Nybo J.L."/>
            <person name="Vesth T.C."/>
            <person name="Theobald S."/>
            <person name="Frisvad J.C."/>
            <person name="Larsen T.O."/>
            <person name="Kjaerboelling I."/>
            <person name="Rothschild-Mancinelli K."/>
            <person name="Lyhne E.K."/>
            <person name="Kogle M.E."/>
            <person name="Barry K."/>
            <person name="Clum A."/>
            <person name="Na H."/>
            <person name="Ledsgaard L."/>
            <person name="Lin J."/>
            <person name="Lipzen A."/>
            <person name="Kuo A."/>
            <person name="Riley R."/>
            <person name="Mondo S."/>
            <person name="Labutti K."/>
            <person name="Haridas S."/>
            <person name="Pangalinan J."/>
            <person name="Salamov A.A."/>
            <person name="Simmons B.A."/>
            <person name="Magnuson J.K."/>
            <person name="Chen J."/>
            <person name="Drula E."/>
            <person name="Henrissat B."/>
            <person name="Wiebenga A."/>
            <person name="Lubbers R.J."/>
            <person name="Gomes A.C."/>
            <person name="Macurrencykelacurrency M.R."/>
            <person name="Stajich J."/>
            <person name="Grigoriev I.V."/>
            <person name="Mortensen U.H."/>
            <person name="De Vries R.P."/>
            <person name="Baker S.E."/>
            <person name="Andersen M.R."/>
        </authorList>
    </citation>
    <scope>NUCLEOTIDE SEQUENCE [LARGE SCALE GENOMIC DNA]</scope>
    <source>
        <strain evidence="9 10">CBS 449.75</strain>
    </source>
</reference>
<dbReference type="GeneID" id="98148237"/>
<evidence type="ECO:0000256" key="5">
    <source>
        <dbReference type="ARBA" id="ARBA00023222"/>
    </source>
</evidence>
<dbReference type="RefSeq" id="XP_070885301.1">
    <property type="nucleotide sequence ID" value="XM_071033165.1"/>
</dbReference>
<keyword evidence="6" id="KW-0456">Lyase</keyword>
<dbReference type="CDD" id="cd04905">
    <property type="entry name" value="ACT_CM-PDT"/>
    <property type="match status" value="1"/>
</dbReference>
<evidence type="ECO:0000256" key="3">
    <source>
        <dbReference type="ARBA" id="ARBA00022605"/>
    </source>
</evidence>
<sequence>MREADDSMVPLRVTFLGPAASFSHQAAVETFGISSELIPCVSFAEAIAAVQNGDADYAIVPFENSTNGSVVQTLDLLVDRSGIYDDLQVYSEYYLTVHHCLLARKGLIPASQRDYRAIVKLYTHPQAWGQCEKFLGKHFRGVERQDVSSTSKAGEIVLNTKTEANAAIASRFAGEHYGLDILEENIEDTANNTTRFLVLGSVKAEHSAQLPFEAPGPSPTQEQPLTVSKSKKTLISFMIRQDTLGTLADALLIFKNFGLNLTSISTRPSQIQAWKYVFLVESESKQKEDVVHDIMDSLKGVTENCRYLEYIGIQVCEPSSFESEIAEKPNAYTAENSELLKRPVCFNDSEGQCLCGP</sequence>
<dbReference type="InterPro" id="IPR018528">
    <property type="entry name" value="Preph_deHydtase_CS"/>
</dbReference>
<dbReference type="SUPFAM" id="SSF53850">
    <property type="entry name" value="Periplasmic binding protein-like II"/>
    <property type="match status" value="1"/>
</dbReference>
<dbReference type="SUPFAM" id="SSF55021">
    <property type="entry name" value="ACT-like"/>
    <property type="match status" value="1"/>
</dbReference>
<evidence type="ECO:0000259" key="8">
    <source>
        <dbReference type="PROSITE" id="PS51671"/>
    </source>
</evidence>
<evidence type="ECO:0000256" key="4">
    <source>
        <dbReference type="ARBA" id="ARBA00023141"/>
    </source>
</evidence>
<accession>A0ABR4LSG6</accession>
<dbReference type="EMBL" id="JBFXLQ010000026">
    <property type="protein sequence ID" value="KAL2866322.1"/>
    <property type="molecule type" value="Genomic_DNA"/>
</dbReference>
<protein>
    <recommendedName>
        <fullName evidence="2">prephenate dehydratase</fullName>
        <ecNumber evidence="2">4.2.1.51</ecNumber>
    </recommendedName>
</protein>
<evidence type="ECO:0000259" key="7">
    <source>
        <dbReference type="PROSITE" id="PS51171"/>
    </source>
</evidence>
<comment type="pathway">
    <text evidence="1">Amino-acid biosynthesis; L-phenylalanine biosynthesis; phenylpyruvate from prephenate: step 1/1.</text>
</comment>
<keyword evidence="10" id="KW-1185">Reference proteome</keyword>
<dbReference type="PROSITE" id="PS51671">
    <property type="entry name" value="ACT"/>
    <property type="match status" value="1"/>
</dbReference>
<comment type="caution">
    <text evidence="9">The sequence shown here is derived from an EMBL/GenBank/DDBJ whole genome shotgun (WGS) entry which is preliminary data.</text>
</comment>
<dbReference type="PROSITE" id="PS51171">
    <property type="entry name" value="PREPHENATE_DEHYDR_3"/>
    <property type="match status" value="1"/>
</dbReference>
<dbReference type="PANTHER" id="PTHR21022">
    <property type="entry name" value="PREPHENATE DEHYDRATASE P PROTEIN"/>
    <property type="match status" value="1"/>
</dbReference>
<evidence type="ECO:0000256" key="2">
    <source>
        <dbReference type="ARBA" id="ARBA00013147"/>
    </source>
</evidence>
<keyword evidence="3" id="KW-0028">Amino-acid biosynthesis</keyword>
<dbReference type="CDD" id="cd13532">
    <property type="entry name" value="PBP2_PDT_like"/>
    <property type="match status" value="1"/>
</dbReference>
<dbReference type="PROSITE" id="PS00857">
    <property type="entry name" value="PREPHENATE_DEHYDR_1"/>
    <property type="match status" value="1"/>
</dbReference>
<dbReference type="Gene3D" id="3.30.70.260">
    <property type="match status" value="1"/>
</dbReference>
<dbReference type="NCBIfam" id="NF008865">
    <property type="entry name" value="PRK11898.1"/>
    <property type="match status" value="1"/>
</dbReference>
<name>A0ABR4LSG6_9EURO</name>
<evidence type="ECO:0000313" key="10">
    <source>
        <dbReference type="Proteomes" id="UP001610432"/>
    </source>
</evidence>
<evidence type="ECO:0000313" key="9">
    <source>
        <dbReference type="EMBL" id="KAL2866322.1"/>
    </source>
</evidence>
<dbReference type="Gene3D" id="3.40.190.10">
    <property type="entry name" value="Periplasmic binding protein-like II"/>
    <property type="match status" value="2"/>
</dbReference>
<evidence type="ECO:0000256" key="6">
    <source>
        <dbReference type="ARBA" id="ARBA00023239"/>
    </source>
</evidence>
<evidence type="ECO:0000256" key="1">
    <source>
        <dbReference type="ARBA" id="ARBA00004741"/>
    </source>
</evidence>
<feature type="domain" description="Prephenate dehydratase" evidence="7">
    <location>
        <begin position="12"/>
        <end position="201"/>
    </location>
</feature>
<keyword evidence="4" id="KW-0057">Aromatic amino acid biosynthesis</keyword>
<dbReference type="Proteomes" id="UP001610432">
    <property type="component" value="Unassembled WGS sequence"/>
</dbReference>
<organism evidence="9 10">
    <name type="scientific">Aspergillus lucknowensis</name>
    <dbReference type="NCBI Taxonomy" id="176173"/>
    <lineage>
        <taxon>Eukaryota</taxon>
        <taxon>Fungi</taxon>
        <taxon>Dikarya</taxon>
        <taxon>Ascomycota</taxon>
        <taxon>Pezizomycotina</taxon>
        <taxon>Eurotiomycetes</taxon>
        <taxon>Eurotiomycetidae</taxon>
        <taxon>Eurotiales</taxon>
        <taxon>Aspergillaceae</taxon>
        <taxon>Aspergillus</taxon>
        <taxon>Aspergillus subgen. Nidulantes</taxon>
    </lineage>
</organism>
<dbReference type="PIRSF" id="PIRSF001500">
    <property type="entry name" value="Chor_mut_pdt_Ppr"/>
    <property type="match status" value="1"/>
</dbReference>
<dbReference type="InterPro" id="IPR008242">
    <property type="entry name" value="Chor_mutase/pphenate_deHydtase"/>
</dbReference>
<dbReference type="EC" id="4.2.1.51" evidence="2"/>
<gene>
    <name evidence="9" type="ORF">BJX67DRAFT_382123</name>
</gene>
<dbReference type="PANTHER" id="PTHR21022:SF19">
    <property type="entry name" value="PREPHENATE DEHYDRATASE-RELATED"/>
    <property type="match status" value="1"/>
</dbReference>
<dbReference type="Pfam" id="PF00800">
    <property type="entry name" value="PDT"/>
    <property type="match status" value="1"/>
</dbReference>
<keyword evidence="5" id="KW-0584">Phenylalanine biosynthesis</keyword>